<name>A0ABQ8TXQ4_PERAM</name>
<proteinExistence type="predicted"/>
<sequence length="167" mass="19123">MKYLSEVLVKNNLTKVWSKFVFTQASTFHKVVLKIEGDQISAVEVMKELKINLCDKMAEKFLPHKKDAAEVCKAKPESGPRETNQGRNVGSIENWSKHHHGQFFYQLYFGRSHAVASCSKAFCLGLALQNARWFESSWGNKFSHEISASVWDRCPPSIVMHLESFDR</sequence>
<reference evidence="1 2" key="1">
    <citation type="journal article" date="2022" name="Allergy">
        <title>Genome assembly and annotation of Periplaneta americana reveal a comprehensive cockroach allergen profile.</title>
        <authorList>
            <person name="Wang L."/>
            <person name="Xiong Q."/>
            <person name="Saelim N."/>
            <person name="Wang L."/>
            <person name="Nong W."/>
            <person name="Wan A.T."/>
            <person name="Shi M."/>
            <person name="Liu X."/>
            <person name="Cao Q."/>
            <person name="Hui J.H.L."/>
            <person name="Sookrung N."/>
            <person name="Leung T.F."/>
            <person name="Tungtrongchitr A."/>
            <person name="Tsui S.K.W."/>
        </authorList>
    </citation>
    <scope>NUCLEOTIDE SEQUENCE [LARGE SCALE GENOMIC DNA]</scope>
    <source>
        <strain evidence="1">PWHHKU_190912</strain>
    </source>
</reference>
<keyword evidence="2" id="KW-1185">Reference proteome</keyword>
<accession>A0ABQ8TXQ4</accession>
<dbReference type="Proteomes" id="UP001148838">
    <property type="component" value="Unassembled WGS sequence"/>
</dbReference>
<comment type="caution">
    <text evidence="1">The sequence shown here is derived from an EMBL/GenBank/DDBJ whole genome shotgun (WGS) entry which is preliminary data.</text>
</comment>
<gene>
    <name evidence="1" type="ORF">ANN_02962</name>
</gene>
<dbReference type="EMBL" id="JAJSOF020000001">
    <property type="protein sequence ID" value="KAJ4451499.1"/>
    <property type="molecule type" value="Genomic_DNA"/>
</dbReference>
<evidence type="ECO:0000313" key="2">
    <source>
        <dbReference type="Proteomes" id="UP001148838"/>
    </source>
</evidence>
<evidence type="ECO:0000313" key="1">
    <source>
        <dbReference type="EMBL" id="KAJ4451499.1"/>
    </source>
</evidence>
<protein>
    <submittedName>
        <fullName evidence="1">Uncharacterized protein</fullName>
    </submittedName>
</protein>
<organism evidence="1 2">
    <name type="scientific">Periplaneta americana</name>
    <name type="common">American cockroach</name>
    <name type="synonym">Blatta americana</name>
    <dbReference type="NCBI Taxonomy" id="6978"/>
    <lineage>
        <taxon>Eukaryota</taxon>
        <taxon>Metazoa</taxon>
        <taxon>Ecdysozoa</taxon>
        <taxon>Arthropoda</taxon>
        <taxon>Hexapoda</taxon>
        <taxon>Insecta</taxon>
        <taxon>Pterygota</taxon>
        <taxon>Neoptera</taxon>
        <taxon>Polyneoptera</taxon>
        <taxon>Dictyoptera</taxon>
        <taxon>Blattodea</taxon>
        <taxon>Blattoidea</taxon>
        <taxon>Blattidae</taxon>
        <taxon>Blattinae</taxon>
        <taxon>Periplaneta</taxon>
    </lineage>
</organism>